<feature type="compositionally biased region" description="Basic residues" evidence="1">
    <location>
        <begin position="195"/>
        <end position="215"/>
    </location>
</feature>
<dbReference type="Proteomes" id="UP000577419">
    <property type="component" value="Unassembled WGS sequence"/>
</dbReference>
<reference evidence="3" key="3">
    <citation type="submission" date="2021-05" db="EMBL/GenBank/DDBJ databases">
        <title>Protein family content uncovers lineage relationships and bacterial pathway maintenance mechanisms in DPANN archaea.</title>
        <authorList>
            <person name="Castelle C.J."/>
            <person name="Meheust R."/>
            <person name="Jaffe A.L."/>
            <person name="Seitz K."/>
            <person name="Gong X."/>
            <person name="Baker B.J."/>
            <person name="Banfield J.F."/>
        </authorList>
    </citation>
    <scope>NUCLEOTIDE SEQUENCE</scope>
    <source>
        <strain evidence="3">RIFCSPHIGHO2_01_FULL_GW2011_AR10_43_9</strain>
    </source>
</reference>
<protein>
    <submittedName>
        <fullName evidence="2">Uncharacterized protein</fullName>
    </submittedName>
</protein>
<comment type="caution">
    <text evidence="2">The sequence shown here is derived from an EMBL/GenBank/DDBJ whole genome shotgun (WGS) entry which is preliminary data.</text>
</comment>
<evidence type="ECO:0000313" key="3">
    <source>
        <dbReference type="EMBL" id="MBS3059625.1"/>
    </source>
</evidence>
<accession>A0A7J4IUM6</accession>
<gene>
    <name evidence="2" type="ORF">HA237_01625</name>
    <name evidence="3" type="ORF">J4224_04340</name>
</gene>
<evidence type="ECO:0000256" key="1">
    <source>
        <dbReference type="SAM" id="MobiDB-lite"/>
    </source>
</evidence>
<evidence type="ECO:0000313" key="2">
    <source>
        <dbReference type="EMBL" id="HIH08049.1"/>
    </source>
</evidence>
<reference evidence="3" key="2">
    <citation type="submission" date="2021-03" db="EMBL/GenBank/DDBJ databases">
        <authorList>
            <person name="Jaffe A."/>
        </authorList>
    </citation>
    <scope>NUCLEOTIDE SEQUENCE</scope>
    <source>
        <strain evidence="3">RIFCSPHIGHO2_01_FULL_GW2011_AR10_43_9</strain>
    </source>
</reference>
<sequence>MGNRIDKIYFITHPAYTTAIRSKQTRNTANEARHFIETELHPVIERAAKEPNSIVVLVKSPFSLPIKGLSREIQSAMRRSLKISGSWHRKGNAVEKRFAKFVEGKLGVKAIISSGHVGLKALSKDPADLIIEKVKAEIKRRKFELSRNASVEGYGSYREICAHDFPNKFREALGITGRFEVKRAGSISFVTGYRKLPRPPHNQPKKPKQHGIRRR</sequence>
<reference evidence="4" key="1">
    <citation type="journal article" date="2020" name="bioRxiv">
        <title>A rank-normalized archaeal taxonomy based on genome phylogeny resolves widespread incomplete and uneven classifications.</title>
        <authorList>
            <person name="Rinke C."/>
            <person name="Chuvochina M."/>
            <person name="Mussig A.J."/>
            <person name="Chaumeil P.-A."/>
            <person name="Waite D.W."/>
            <person name="Whitman W.B."/>
            <person name="Parks D.H."/>
            <person name="Hugenholtz P."/>
        </authorList>
    </citation>
    <scope>NUCLEOTIDE SEQUENCE [LARGE SCALE GENOMIC DNA]</scope>
</reference>
<dbReference type="EMBL" id="DUFG01000011">
    <property type="protein sequence ID" value="HIH08049.1"/>
    <property type="molecule type" value="Genomic_DNA"/>
</dbReference>
<evidence type="ECO:0000313" key="4">
    <source>
        <dbReference type="Proteomes" id="UP000577419"/>
    </source>
</evidence>
<dbReference type="AlphaFoldDB" id="A0A7J4IUM6"/>
<dbReference type="Proteomes" id="UP000683213">
    <property type="component" value="Unassembled WGS sequence"/>
</dbReference>
<organism evidence="2 4">
    <name type="scientific">Candidatus Iainarchaeum sp</name>
    <dbReference type="NCBI Taxonomy" id="3101447"/>
    <lineage>
        <taxon>Archaea</taxon>
        <taxon>Candidatus Iainarchaeota</taxon>
        <taxon>Candidatus Iainarchaeia</taxon>
        <taxon>Candidatus Iainarchaeales</taxon>
        <taxon>Candidatus Iainarchaeaceae</taxon>
        <taxon>Candidatus Iainarchaeum</taxon>
    </lineage>
</organism>
<proteinExistence type="predicted"/>
<feature type="region of interest" description="Disordered" evidence="1">
    <location>
        <begin position="192"/>
        <end position="215"/>
    </location>
</feature>
<dbReference type="EMBL" id="JAGVWF010000061">
    <property type="protein sequence ID" value="MBS3059625.1"/>
    <property type="molecule type" value="Genomic_DNA"/>
</dbReference>
<name>A0A7J4IUM6_9ARCH</name>